<dbReference type="InterPro" id="IPR036890">
    <property type="entry name" value="HATPase_C_sf"/>
</dbReference>
<dbReference type="GO" id="GO:0005524">
    <property type="term" value="F:ATP binding"/>
    <property type="evidence" value="ECO:0007669"/>
    <property type="project" value="InterPro"/>
</dbReference>
<dbReference type="CDD" id="cd16926">
    <property type="entry name" value="HATPase_MutL-MLH-PMS-like"/>
    <property type="match status" value="1"/>
</dbReference>
<accession>A0A9P0MLW8</accession>
<sequence length="1120" mass="127370">MEVTNNSGSIKAIDKTTVHRICSGQVVLNLATAVKELIENSLDAGATVIDVKLKEYGSEIIEVVDNGAGVHPSNFEGLTLKHHTSKLRDFSDLISVETFGFRGEALSSLCALSELSVVTRHESENCGTALTFDRNGHIIDQKQHARQIGTTVTLTNLFSALPVRQKEFHKNLKREFNKMTQLLSAYCLVSTGVKISCVNQTKSSRTTFLSTQGCKTVKENISCLFGAKQLSSLLEIKQTLPNDEILAELQVSEEDFCDFTLEGYISSCAHGSGRGSNDRQFYFINSRPCEPQKITKQVNEVYHQFNSHQYPFVFLNINVTKGSVDINVTPDKRKVFLTEEKLLLALIKASILHLFEKIPSTFSYNNVSICRNEPPKNSEGSRPNFNKFDFWRHKSDGKRKSDCLEEKFPKKQSKIEVKNTSLIERFCVPEKKEKLDDSENVIKENGSTEQCYGFIQNNHIDAEHNSDILQNKNFDITENNTNIFQNSNSEQTTIELTISKKDEQSQEICDKISVDENLSIVEEVSEVKEIITSLEETLPGRSKLSVEESVESKSISYSSSEDIEEQKRVQSSENSETSDEKTTDNLVPIEFDEFEERGVKSIFSSFDFDSIKKSFCERLNKSHHEEAAPTVRFRAVIDPSKNQQAEKELSKEISKEMFKKMEIIGQFNLGFIIAKLDSDLFIIDQHATDEKYNFETLQQTTVISNQKLVSPQLLELTAANEFVVMENMNIFNKNGFEFHVDETAIEFPCTQSVQSKILRKIFNAPYFVTNKIIYNDLNVPYVSDLAQSRYQSFHNKLQNHPNPLVSNLASSSIPDNPPRQGSQPSGFASVTNLPSNPTEQPVATCSIAHRKSTRWHGATGGMDDSHPGQCPFAKQSSLPLPPPEVRTQSLRTSVDRITNSNLNIFRNLDKRLSWNFHTRLKRLETARRFRLLQHLPDKRSKLSINYKRLIYMTIIRPIWTYGIELWGSTKPSNSSRIQSLQFKILRKILNAPYFVTNKIIHKDLNVPYVSDLAQSRYLSFHNKLQNHPNPLVSNLASSSIPDNPPRRQPWGKLPAFESQSHVRFPRLQEVRHDRDGSQPEGHEEACRQHGHHRTTMGSQRDITHKDRRHFSFIACDIPPS</sequence>
<dbReference type="InterPro" id="IPR013507">
    <property type="entry name" value="DNA_mismatch_S5_2-like"/>
</dbReference>
<evidence type="ECO:0000259" key="5">
    <source>
        <dbReference type="SMART" id="SM01340"/>
    </source>
</evidence>
<dbReference type="InterPro" id="IPR014790">
    <property type="entry name" value="MutL_C"/>
</dbReference>
<evidence type="ECO:0000313" key="7">
    <source>
        <dbReference type="Proteomes" id="UP001152798"/>
    </source>
</evidence>
<dbReference type="PANTHER" id="PTHR10073:SF52">
    <property type="entry name" value="MISMATCH REPAIR ENDONUCLEASE PMS2"/>
    <property type="match status" value="1"/>
</dbReference>
<keyword evidence="2" id="KW-0227">DNA damage</keyword>
<dbReference type="SMART" id="SM01340">
    <property type="entry name" value="DNA_mis_repair"/>
    <property type="match status" value="1"/>
</dbReference>
<name>A0A9P0MLW8_NEZVI</name>
<dbReference type="GO" id="GO:0032389">
    <property type="term" value="C:MutLalpha complex"/>
    <property type="evidence" value="ECO:0007669"/>
    <property type="project" value="TreeGrafter"/>
</dbReference>
<comment type="similarity">
    <text evidence="1">Belongs to the DNA mismatch repair MutL/HexB family.</text>
</comment>
<feature type="region of interest" description="Disordered" evidence="3">
    <location>
        <begin position="1070"/>
        <end position="1105"/>
    </location>
</feature>
<dbReference type="PANTHER" id="PTHR10073">
    <property type="entry name" value="DNA MISMATCH REPAIR PROTEIN MLH, PMS, MUTL"/>
    <property type="match status" value="1"/>
</dbReference>
<dbReference type="InterPro" id="IPR014721">
    <property type="entry name" value="Ribsml_uS5_D2-typ_fold_subgr"/>
</dbReference>
<dbReference type="Gene3D" id="3.30.1540.20">
    <property type="entry name" value="MutL, C-terminal domain, dimerisation subdomain"/>
    <property type="match status" value="1"/>
</dbReference>
<dbReference type="FunFam" id="3.30.565.10:FF:000014">
    <property type="entry name" value="Mismatch repair endonuclease pms1, putative"/>
    <property type="match status" value="1"/>
</dbReference>
<dbReference type="GO" id="GO:0016887">
    <property type="term" value="F:ATP hydrolysis activity"/>
    <property type="evidence" value="ECO:0007669"/>
    <property type="project" value="InterPro"/>
</dbReference>
<evidence type="ECO:0000256" key="1">
    <source>
        <dbReference type="ARBA" id="ARBA00006082"/>
    </source>
</evidence>
<feature type="compositionally biased region" description="Basic and acidic residues" evidence="3">
    <location>
        <begin position="1070"/>
        <end position="1087"/>
    </location>
</feature>
<dbReference type="InterPro" id="IPR038973">
    <property type="entry name" value="MutL/Mlh/Pms-like"/>
</dbReference>
<dbReference type="Pfam" id="PF01119">
    <property type="entry name" value="DNA_mis_repair"/>
    <property type="match status" value="1"/>
</dbReference>
<gene>
    <name evidence="6" type="ORF">NEZAVI_LOCUS7880</name>
</gene>
<dbReference type="GO" id="GO:0006298">
    <property type="term" value="P:mismatch repair"/>
    <property type="evidence" value="ECO:0007669"/>
    <property type="project" value="InterPro"/>
</dbReference>
<dbReference type="EMBL" id="OV725080">
    <property type="protein sequence ID" value="CAH1398184.1"/>
    <property type="molecule type" value="Genomic_DNA"/>
</dbReference>
<dbReference type="Gene3D" id="3.30.565.10">
    <property type="entry name" value="Histidine kinase-like ATPase, C-terminal domain"/>
    <property type="match status" value="1"/>
</dbReference>
<proteinExistence type="inferred from homology"/>
<keyword evidence="7" id="KW-1185">Reference proteome</keyword>
<dbReference type="GO" id="GO:0140664">
    <property type="term" value="F:ATP-dependent DNA damage sensor activity"/>
    <property type="evidence" value="ECO:0007669"/>
    <property type="project" value="InterPro"/>
</dbReference>
<dbReference type="SUPFAM" id="SSF55874">
    <property type="entry name" value="ATPase domain of HSP90 chaperone/DNA topoisomerase II/histidine kinase"/>
    <property type="match status" value="1"/>
</dbReference>
<feature type="region of interest" description="Disordered" evidence="3">
    <location>
        <begin position="804"/>
        <end position="841"/>
    </location>
</feature>
<evidence type="ECO:0000313" key="6">
    <source>
        <dbReference type="EMBL" id="CAH1398184.1"/>
    </source>
</evidence>
<dbReference type="InterPro" id="IPR020568">
    <property type="entry name" value="Ribosomal_Su5_D2-typ_SF"/>
</dbReference>
<dbReference type="GO" id="GO:0030983">
    <property type="term" value="F:mismatched DNA binding"/>
    <property type="evidence" value="ECO:0007669"/>
    <property type="project" value="InterPro"/>
</dbReference>
<dbReference type="SUPFAM" id="SSF54211">
    <property type="entry name" value="Ribosomal protein S5 domain 2-like"/>
    <property type="match status" value="1"/>
</dbReference>
<organism evidence="6 7">
    <name type="scientific">Nezara viridula</name>
    <name type="common">Southern green stink bug</name>
    <name type="synonym">Cimex viridulus</name>
    <dbReference type="NCBI Taxonomy" id="85310"/>
    <lineage>
        <taxon>Eukaryota</taxon>
        <taxon>Metazoa</taxon>
        <taxon>Ecdysozoa</taxon>
        <taxon>Arthropoda</taxon>
        <taxon>Hexapoda</taxon>
        <taxon>Insecta</taxon>
        <taxon>Pterygota</taxon>
        <taxon>Neoptera</taxon>
        <taxon>Paraneoptera</taxon>
        <taxon>Hemiptera</taxon>
        <taxon>Heteroptera</taxon>
        <taxon>Panheteroptera</taxon>
        <taxon>Pentatomomorpha</taxon>
        <taxon>Pentatomoidea</taxon>
        <taxon>Pentatomidae</taxon>
        <taxon>Pentatominae</taxon>
        <taxon>Nezara</taxon>
    </lineage>
</organism>
<dbReference type="SUPFAM" id="SSF118116">
    <property type="entry name" value="DNA mismatch repair protein MutL"/>
    <property type="match status" value="1"/>
</dbReference>
<feature type="domain" description="DNA mismatch repair protein S5" evidence="5">
    <location>
        <begin position="221"/>
        <end position="356"/>
    </location>
</feature>
<dbReference type="NCBIfam" id="TIGR00585">
    <property type="entry name" value="mutl"/>
    <property type="match status" value="1"/>
</dbReference>
<dbReference type="CDD" id="cd03484">
    <property type="entry name" value="MutL_Trans_hPMS_2_like"/>
    <property type="match status" value="1"/>
</dbReference>
<dbReference type="InterPro" id="IPR002099">
    <property type="entry name" value="MutL/Mlh/PMS"/>
</dbReference>
<dbReference type="InterPro" id="IPR014762">
    <property type="entry name" value="DNA_mismatch_repair_CS"/>
</dbReference>
<dbReference type="AlphaFoldDB" id="A0A9P0MLW8"/>
<evidence type="ECO:0000256" key="3">
    <source>
        <dbReference type="SAM" id="MobiDB-lite"/>
    </source>
</evidence>
<evidence type="ECO:0000259" key="4">
    <source>
        <dbReference type="SMART" id="SM00853"/>
    </source>
</evidence>
<dbReference type="FunFam" id="3.30.230.10:FF:000032">
    <property type="entry name" value="mismatch repair endonuclease PMS2 isoform X2"/>
    <property type="match status" value="1"/>
</dbReference>
<protein>
    <submittedName>
        <fullName evidence="6">Uncharacterized protein</fullName>
    </submittedName>
</protein>
<dbReference type="Proteomes" id="UP001152798">
    <property type="component" value="Chromosome 4"/>
</dbReference>
<dbReference type="Gene3D" id="3.30.230.10">
    <property type="match status" value="1"/>
</dbReference>
<evidence type="ECO:0000256" key="2">
    <source>
        <dbReference type="ARBA" id="ARBA00022763"/>
    </source>
</evidence>
<dbReference type="Pfam" id="PF08676">
    <property type="entry name" value="MutL_C"/>
    <property type="match status" value="1"/>
</dbReference>
<dbReference type="Pfam" id="PF13589">
    <property type="entry name" value="HATPase_c_3"/>
    <property type="match status" value="1"/>
</dbReference>
<dbReference type="SMART" id="SM00853">
    <property type="entry name" value="MutL_C"/>
    <property type="match status" value="1"/>
</dbReference>
<dbReference type="InterPro" id="IPR042120">
    <property type="entry name" value="MutL_C_dimsub"/>
</dbReference>
<dbReference type="InterPro" id="IPR037198">
    <property type="entry name" value="MutL_C_sf"/>
</dbReference>
<feature type="region of interest" description="Disordered" evidence="3">
    <location>
        <begin position="541"/>
        <end position="585"/>
    </location>
</feature>
<dbReference type="PROSITE" id="PS00058">
    <property type="entry name" value="DNA_MISMATCH_REPAIR_1"/>
    <property type="match status" value="1"/>
</dbReference>
<feature type="domain" description="MutL C-terminal dimerisation" evidence="4">
    <location>
        <begin position="663"/>
        <end position="797"/>
    </location>
</feature>
<dbReference type="OrthoDB" id="10254304at2759"/>
<reference evidence="6" key="1">
    <citation type="submission" date="2022-01" db="EMBL/GenBank/DDBJ databases">
        <authorList>
            <person name="King R."/>
        </authorList>
    </citation>
    <scope>NUCLEOTIDE SEQUENCE</scope>
</reference>